<dbReference type="GO" id="GO:0046872">
    <property type="term" value="F:metal ion binding"/>
    <property type="evidence" value="ECO:0007669"/>
    <property type="project" value="UniProtKB-KW"/>
</dbReference>
<name>A0A2D0NAZ1_FLAN2</name>
<keyword evidence="16" id="KW-0479">Metal-binding</keyword>
<comment type="subunit">
    <text evidence="5 16">Homodimer.</text>
</comment>
<comment type="function">
    <text evidence="16">Catalyzes the phosphorylation of pantothenate (Pan), the first step in CoA biosynthesis.</text>
</comment>
<sequence>MNLTIDIGNTRSKLGLFKDHQLVEQSFWTSYSVEDIISHATNHQVKNIILSTVGKPIEPSWEAKLANHFYYLQLDHQTPLPIKNAYGTPTTLGKDRLAAIVGAWQLYPGENCLVIDAGTCITYDLLDAEGTYRGGNISPGLAMRFRAMHEFTARLPLVASGEIDNAIGQSTETAMRNGGQLGTVLELEGFIRLFSSQFGELRVILTGGDAEFFAKVLKSKIFVNPDLVLRGLNKILTYNAEQLV</sequence>
<dbReference type="GO" id="GO:0005737">
    <property type="term" value="C:cytoplasm"/>
    <property type="evidence" value="ECO:0007669"/>
    <property type="project" value="UniProtKB-SubCell"/>
</dbReference>
<evidence type="ECO:0000256" key="2">
    <source>
        <dbReference type="ARBA" id="ARBA00001958"/>
    </source>
</evidence>
<dbReference type="UniPathway" id="UPA00241">
    <property type="reaction ID" value="UER00352"/>
</dbReference>
<evidence type="ECO:0000313" key="17">
    <source>
        <dbReference type="EMBL" id="PHN05681.1"/>
    </source>
</evidence>
<keyword evidence="12 16" id="KW-0630">Potassium</keyword>
<feature type="binding site" evidence="16">
    <location>
        <position position="171"/>
    </location>
    <ligand>
        <name>substrate</name>
    </ligand>
</feature>
<evidence type="ECO:0000256" key="3">
    <source>
        <dbReference type="ARBA" id="ARBA00004496"/>
    </source>
</evidence>
<dbReference type="HAMAP" id="MF_01274">
    <property type="entry name" value="Pantothen_kinase_3"/>
    <property type="match status" value="1"/>
</dbReference>
<dbReference type="Proteomes" id="UP000223913">
    <property type="component" value="Unassembled WGS sequence"/>
</dbReference>
<keyword evidence="8 16" id="KW-0808">Transferase</keyword>
<keyword evidence="10 16" id="KW-0418">Kinase</keyword>
<evidence type="ECO:0000256" key="13">
    <source>
        <dbReference type="ARBA" id="ARBA00022993"/>
    </source>
</evidence>
<dbReference type="SUPFAM" id="SSF53067">
    <property type="entry name" value="Actin-like ATPase domain"/>
    <property type="match status" value="2"/>
</dbReference>
<keyword evidence="7 16" id="KW-0963">Cytoplasm</keyword>
<comment type="similarity">
    <text evidence="14 16">Belongs to the type III pantothenate kinase family.</text>
</comment>
<dbReference type="GO" id="GO:0015937">
    <property type="term" value="P:coenzyme A biosynthetic process"/>
    <property type="evidence" value="ECO:0007669"/>
    <property type="project" value="UniProtKB-UniRule"/>
</dbReference>
<evidence type="ECO:0000256" key="5">
    <source>
        <dbReference type="ARBA" id="ARBA00011738"/>
    </source>
</evidence>
<dbReference type="AlphaFoldDB" id="A0A2D0NAZ1"/>
<feature type="binding site" evidence="16">
    <location>
        <begin position="93"/>
        <end position="96"/>
    </location>
    <ligand>
        <name>substrate</name>
    </ligand>
</feature>
<dbReference type="CDD" id="cd24015">
    <property type="entry name" value="ASKHA_NBD_PanK-III"/>
    <property type="match status" value="1"/>
</dbReference>
<dbReference type="PANTHER" id="PTHR34265:SF1">
    <property type="entry name" value="TYPE III PANTOTHENATE KINASE"/>
    <property type="match status" value="1"/>
</dbReference>
<evidence type="ECO:0000256" key="9">
    <source>
        <dbReference type="ARBA" id="ARBA00022741"/>
    </source>
</evidence>
<proteinExistence type="inferred from homology"/>
<keyword evidence="11 16" id="KW-0067">ATP-binding</keyword>
<comment type="cofactor">
    <cofactor evidence="2">
        <name>K(+)</name>
        <dbReference type="ChEBI" id="CHEBI:29103"/>
    </cofactor>
</comment>
<dbReference type="Gene3D" id="3.30.420.40">
    <property type="match status" value="2"/>
</dbReference>
<dbReference type="InterPro" id="IPR043129">
    <property type="entry name" value="ATPase_NBD"/>
</dbReference>
<evidence type="ECO:0000256" key="4">
    <source>
        <dbReference type="ARBA" id="ARBA00005225"/>
    </source>
</evidence>
<dbReference type="EMBL" id="PDUD01000020">
    <property type="protein sequence ID" value="PHN05681.1"/>
    <property type="molecule type" value="Genomic_DNA"/>
</dbReference>
<feature type="binding site" evidence="16">
    <location>
        <position position="119"/>
    </location>
    <ligand>
        <name>ATP</name>
        <dbReference type="ChEBI" id="CHEBI:30616"/>
    </ligand>
</feature>
<dbReference type="RefSeq" id="WP_099150771.1">
    <property type="nucleotide sequence ID" value="NZ_PDUD01000020.1"/>
</dbReference>
<keyword evidence="13 16" id="KW-0173">Coenzyme A biosynthesis</keyword>
<evidence type="ECO:0000256" key="16">
    <source>
        <dbReference type="HAMAP-Rule" id="MF_01274"/>
    </source>
</evidence>
<evidence type="ECO:0000256" key="15">
    <source>
        <dbReference type="ARBA" id="ARBA00040883"/>
    </source>
</evidence>
<dbReference type="NCBIfam" id="TIGR00671">
    <property type="entry name" value="baf"/>
    <property type="match status" value="1"/>
</dbReference>
<evidence type="ECO:0000256" key="6">
    <source>
        <dbReference type="ARBA" id="ARBA00012102"/>
    </source>
</evidence>
<accession>A0A2D0NAZ1</accession>
<feature type="binding site" evidence="16">
    <location>
        <position position="86"/>
    </location>
    <ligand>
        <name>substrate</name>
    </ligand>
</feature>
<comment type="caution">
    <text evidence="17">The sequence shown here is derived from an EMBL/GenBank/DDBJ whole genome shotgun (WGS) entry which is preliminary data.</text>
</comment>
<evidence type="ECO:0000256" key="12">
    <source>
        <dbReference type="ARBA" id="ARBA00022958"/>
    </source>
</evidence>
<comment type="pathway">
    <text evidence="4 16">Cofactor biosynthesis; coenzyme A biosynthesis; CoA from (R)-pantothenate: step 1/5.</text>
</comment>
<feature type="active site" description="Proton acceptor" evidence="16">
    <location>
        <position position="95"/>
    </location>
</feature>
<dbReference type="PANTHER" id="PTHR34265">
    <property type="entry name" value="TYPE III PANTOTHENATE KINASE"/>
    <property type="match status" value="1"/>
</dbReference>
<evidence type="ECO:0000256" key="10">
    <source>
        <dbReference type="ARBA" id="ARBA00022777"/>
    </source>
</evidence>
<gene>
    <name evidence="16" type="primary">coaX</name>
    <name evidence="17" type="ORF">CRP01_14470</name>
</gene>
<dbReference type="Pfam" id="PF03309">
    <property type="entry name" value="Pan_kinase"/>
    <property type="match status" value="1"/>
</dbReference>
<dbReference type="GO" id="GO:0004594">
    <property type="term" value="F:pantothenate kinase activity"/>
    <property type="evidence" value="ECO:0007669"/>
    <property type="project" value="UniProtKB-UniRule"/>
</dbReference>
<feature type="binding site" evidence="16">
    <location>
        <begin position="6"/>
        <end position="13"/>
    </location>
    <ligand>
        <name>ATP</name>
        <dbReference type="ChEBI" id="CHEBI:30616"/>
    </ligand>
</feature>
<comment type="subcellular location">
    <subcellularLocation>
        <location evidence="3 16">Cytoplasm</location>
    </subcellularLocation>
</comment>
<evidence type="ECO:0000256" key="7">
    <source>
        <dbReference type="ARBA" id="ARBA00022490"/>
    </source>
</evidence>
<keyword evidence="18" id="KW-1185">Reference proteome</keyword>
<protein>
    <recommendedName>
        <fullName evidence="15 16">Type III pantothenate kinase</fullName>
        <ecNumber evidence="6 16">2.7.1.33</ecNumber>
    </recommendedName>
    <alternativeName>
        <fullName evidence="16">PanK-III</fullName>
    </alternativeName>
    <alternativeName>
        <fullName evidence="16">Pantothenic acid kinase</fullName>
    </alternativeName>
</protein>
<keyword evidence="9 16" id="KW-0547">Nucleotide-binding</keyword>
<reference evidence="17 18" key="1">
    <citation type="submission" date="2017-10" db="EMBL/GenBank/DDBJ databases">
        <title>The draft genome sequence of Lewinella nigricans NBRC 102662.</title>
        <authorList>
            <person name="Wang K."/>
        </authorList>
    </citation>
    <scope>NUCLEOTIDE SEQUENCE [LARGE SCALE GENOMIC DNA]</scope>
    <source>
        <strain evidence="17 18">NBRC 102662</strain>
    </source>
</reference>
<dbReference type="InterPro" id="IPR004619">
    <property type="entry name" value="Type_III_PanK"/>
</dbReference>
<dbReference type="EC" id="2.7.1.33" evidence="6 16"/>
<organism evidence="17 18">
    <name type="scientific">Flavilitoribacter nigricans (strain ATCC 23147 / DSM 23189 / NBRC 102662 / NCIMB 1420 / SS-2)</name>
    <name type="common">Lewinella nigricans</name>
    <dbReference type="NCBI Taxonomy" id="1122177"/>
    <lineage>
        <taxon>Bacteria</taxon>
        <taxon>Pseudomonadati</taxon>
        <taxon>Bacteroidota</taxon>
        <taxon>Saprospiria</taxon>
        <taxon>Saprospirales</taxon>
        <taxon>Lewinellaceae</taxon>
        <taxon>Flavilitoribacter</taxon>
    </lineage>
</organism>
<dbReference type="OrthoDB" id="9804707at2"/>
<evidence type="ECO:0000256" key="8">
    <source>
        <dbReference type="ARBA" id="ARBA00022679"/>
    </source>
</evidence>
<feature type="binding site" evidence="16">
    <location>
        <position position="116"/>
    </location>
    <ligand>
        <name>K(+)</name>
        <dbReference type="ChEBI" id="CHEBI:29103"/>
    </ligand>
</feature>
<dbReference type="GO" id="GO:0005524">
    <property type="term" value="F:ATP binding"/>
    <property type="evidence" value="ECO:0007669"/>
    <property type="project" value="UniProtKB-UniRule"/>
</dbReference>
<evidence type="ECO:0000256" key="1">
    <source>
        <dbReference type="ARBA" id="ARBA00001206"/>
    </source>
</evidence>
<evidence type="ECO:0000256" key="14">
    <source>
        <dbReference type="ARBA" id="ARBA00038036"/>
    </source>
</evidence>
<comment type="cofactor">
    <cofactor evidence="16">
        <name>NH4(+)</name>
        <dbReference type="ChEBI" id="CHEBI:28938"/>
    </cofactor>
    <cofactor evidence="16">
        <name>K(+)</name>
        <dbReference type="ChEBI" id="CHEBI:29103"/>
    </cofactor>
    <text evidence="16">A monovalent cation. Ammonium or potassium.</text>
</comment>
<evidence type="ECO:0000313" key="18">
    <source>
        <dbReference type="Proteomes" id="UP000223913"/>
    </source>
</evidence>
<evidence type="ECO:0000256" key="11">
    <source>
        <dbReference type="ARBA" id="ARBA00022840"/>
    </source>
</evidence>
<comment type="catalytic activity">
    <reaction evidence="1 16">
        <text>(R)-pantothenate + ATP = (R)-4'-phosphopantothenate + ADP + H(+)</text>
        <dbReference type="Rhea" id="RHEA:16373"/>
        <dbReference type="ChEBI" id="CHEBI:10986"/>
        <dbReference type="ChEBI" id="CHEBI:15378"/>
        <dbReference type="ChEBI" id="CHEBI:29032"/>
        <dbReference type="ChEBI" id="CHEBI:30616"/>
        <dbReference type="ChEBI" id="CHEBI:456216"/>
        <dbReference type="EC" id="2.7.1.33"/>
    </reaction>
</comment>